<dbReference type="InterPro" id="IPR036396">
    <property type="entry name" value="Cyt_P450_sf"/>
</dbReference>
<evidence type="ECO:0000256" key="1">
    <source>
        <dbReference type="ARBA" id="ARBA00001971"/>
    </source>
</evidence>
<organism evidence="9">
    <name type="scientific">Aspergillus flavus</name>
    <dbReference type="NCBI Taxonomy" id="5059"/>
    <lineage>
        <taxon>Eukaryota</taxon>
        <taxon>Fungi</taxon>
        <taxon>Dikarya</taxon>
        <taxon>Ascomycota</taxon>
        <taxon>Pezizomycotina</taxon>
        <taxon>Eurotiomycetes</taxon>
        <taxon>Eurotiomycetidae</taxon>
        <taxon>Eurotiales</taxon>
        <taxon>Aspergillaceae</taxon>
        <taxon>Aspergillus</taxon>
        <taxon>Aspergillus subgen. Circumdati</taxon>
    </lineage>
</organism>
<dbReference type="GO" id="GO:0005506">
    <property type="term" value="F:iron ion binding"/>
    <property type="evidence" value="ECO:0007669"/>
    <property type="project" value="InterPro"/>
</dbReference>
<dbReference type="InterPro" id="IPR001128">
    <property type="entry name" value="Cyt_P450"/>
</dbReference>
<dbReference type="InterPro" id="IPR050364">
    <property type="entry name" value="Cytochrome_P450_fung"/>
</dbReference>
<dbReference type="GO" id="GO:0004497">
    <property type="term" value="F:monooxygenase activity"/>
    <property type="evidence" value="ECO:0007669"/>
    <property type="project" value="UniProtKB-KW"/>
</dbReference>
<evidence type="ECO:0000256" key="5">
    <source>
        <dbReference type="ARBA" id="ARBA00023004"/>
    </source>
</evidence>
<dbReference type="PROSITE" id="PS00086">
    <property type="entry name" value="CYTOCHROME_P450"/>
    <property type="match status" value="1"/>
</dbReference>
<evidence type="ECO:0000256" key="8">
    <source>
        <dbReference type="RuleBase" id="RU000461"/>
    </source>
</evidence>
<dbReference type="InterPro" id="IPR002401">
    <property type="entry name" value="Cyt_P450_E_grp-I"/>
</dbReference>
<dbReference type="AlphaFoldDB" id="A0A5N6H985"/>
<keyword evidence="5 7" id="KW-0408">Iron</keyword>
<feature type="binding site" description="axial binding residue" evidence="7">
    <location>
        <position position="230"/>
    </location>
    <ligand>
        <name>heme</name>
        <dbReference type="ChEBI" id="CHEBI:30413"/>
    </ligand>
    <ligandPart>
        <name>Fe</name>
        <dbReference type="ChEBI" id="CHEBI:18248"/>
    </ligandPart>
</feature>
<dbReference type="PANTHER" id="PTHR46300:SF2">
    <property type="entry name" value="CYTOCHROME P450 MONOOXYGENASE ALNH-RELATED"/>
    <property type="match status" value="1"/>
</dbReference>
<name>A0A5N6H985_ASPFL</name>
<evidence type="ECO:0000256" key="3">
    <source>
        <dbReference type="ARBA" id="ARBA00022723"/>
    </source>
</evidence>
<keyword evidence="4 8" id="KW-0560">Oxidoreductase</keyword>
<dbReference type="PRINTS" id="PR00463">
    <property type="entry name" value="EP450I"/>
</dbReference>
<accession>A0A5N6H985</accession>
<keyword evidence="3 7" id="KW-0479">Metal-binding</keyword>
<dbReference type="Proteomes" id="UP000325434">
    <property type="component" value="Unassembled WGS sequence"/>
</dbReference>
<keyword evidence="7 8" id="KW-0349">Heme</keyword>
<dbReference type="VEuPathDB" id="FungiDB:F9C07_2108770"/>
<sequence length="264" mass="30232">MTQTAHNGQERLPPTLLTSREPDRVLLAHCRSVAHDYRRGKKLHEDLVETYGGIIKDTEREMKEGKKVVLDCLAKTMVEMRDKEDLDDPDMAILASTFMIGGAETTAAIMQWFSALIPVYPEIQNQPRKNSILLLDVTISLVSKMNKICLTAMLSLKSEDCVYREKYIPKETVVVLNTWTMHYDPTRHSNPETFDPDRYINDPLTSAESANVANPMERDHWMFGAGRRICPGMLVAGREIWLSISRMLWAFDMYEIPDEPIDLK</sequence>
<dbReference type="PANTHER" id="PTHR46300">
    <property type="entry name" value="P450, PUTATIVE (EUROFUNG)-RELATED-RELATED"/>
    <property type="match status" value="1"/>
</dbReference>
<reference evidence="9" key="1">
    <citation type="submission" date="2019-04" db="EMBL/GenBank/DDBJ databases">
        <title>Friends and foes A comparative genomics study of 23 Aspergillus species from section Flavi.</title>
        <authorList>
            <consortium name="DOE Joint Genome Institute"/>
            <person name="Kjaerbolling I."/>
            <person name="Vesth T."/>
            <person name="Frisvad J.C."/>
            <person name="Nybo J.L."/>
            <person name="Theobald S."/>
            <person name="Kildgaard S."/>
            <person name="Isbrandt T."/>
            <person name="Kuo A."/>
            <person name="Sato A."/>
            <person name="Lyhne E.K."/>
            <person name="Kogle M.E."/>
            <person name="Wiebenga A."/>
            <person name="Kun R.S."/>
            <person name="Lubbers R.J."/>
            <person name="Makela M.R."/>
            <person name="Barry K."/>
            <person name="Chovatia M."/>
            <person name="Clum A."/>
            <person name="Daum C."/>
            <person name="Haridas S."/>
            <person name="He G."/>
            <person name="LaButti K."/>
            <person name="Lipzen A."/>
            <person name="Mondo S."/>
            <person name="Riley R."/>
            <person name="Salamov A."/>
            <person name="Simmons B.A."/>
            <person name="Magnuson J.K."/>
            <person name="Henrissat B."/>
            <person name="Mortensen U.H."/>
            <person name="Larsen T.O."/>
            <person name="Devries R.P."/>
            <person name="Grigoriev I.V."/>
            <person name="Machida M."/>
            <person name="Baker S.E."/>
            <person name="Andersen M.R."/>
        </authorList>
    </citation>
    <scope>NUCLEOTIDE SEQUENCE [LARGE SCALE GENOMIC DNA]</scope>
    <source>
        <strain evidence="9">CBS 121.62</strain>
    </source>
</reference>
<evidence type="ECO:0000256" key="6">
    <source>
        <dbReference type="ARBA" id="ARBA00023033"/>
    </source>
</evidence>
<dbReference type="GO" id="GO:0016705">
    <property type="term" value="F:oxidoreductase activity, acting on paired donors, with incorporation or reduction of molecular oxygen"/>
    <property type="evidence" value="ECO:0007669"/>
    <property type="project" value="InterPro"/>
</dbReference>
<dbReference type="SUPFAM" id="SSF48264">
    <property type="entry name" value="Cytochrome P450"/>
    <property type="match status" value="1"/>
</dbReference>
<evidence type="ECO:0000256" key="2">
    <source>
        <dbReference type="ARBA" id="ARBA00010617"/>
    </source>
</evidence>
<comment type="cofactor">
    <cofactor evidence="1 7">
        <name>heme</name>
        <dbReference type="ChEBI" id="CHEBI:30413"/>
    </cofactor>
</comment>
<proteinExistence type="inferred from homology"/>
<keyword evidence="6 8" id="KW-0503">Monooxygenase</keyword>
<dbReference type="VEuPathDB" id="FungiDB:AFLA_009784"/>
<gene>
    <name evidence="9" type="ORF">BDV35DRAFT_388464</name>
</gene>
<dbReference type="Gene3D" id="1.10.630.10">
    <property type="entry name" value="Cytochrome P450"/>
    <property type="match status" value="2"/>
</dbReference>
<dbReference type="GO" id="GO:0020037">
    <property type="term" value="F:heme binding"/>
    <property type="evidence" value="ECO:0007669"/>
    <property type="project" value="InterPro"/>
</dbReference>
<dbReference type="Pfam" id="PF00067">
    <property type="entry name" value="p450"/>
    <property type="match status" value="2"/>
</dbReference>
<dbReference type="InterPro" id="IPR017972">
    <property type="entry name" value="Cyt_P450_CS"/>
</dbReference>
<protein>
    <submittedName>
        <fullName evidence="9">Cytochrome P450</fullName>
    </submittedName>
</protein>
<evidence type="ECO:0000313" key="9">
    <source>
        <dbReference type="EMBL" id="KAB8251076.1"/>
    </source>
</evidence>
<comment type="similarity">
    <text evidence="2 8">Belongs to the cytochrome P450 family.</text>
</comment>
<dbReference type="EMBL" id="ML734561">
    <property type="protein sequence ID" value="KAB8251076.1"/>
    <property type="molecule type" value="Genomic_DNA"/>
</dbReference>
<evidence type="ECO:0000256" key="4">
    <source>
        <dbReference type="ARBA" id="ARBA00023002"/>
    </source>
</evidence>
<evidence type="ECO:0000256" key="7">
    <source>
        <dbReference type="PIRSR" id="PIRSR602401-1"/>
    </source>
</evidence>